<dbReference type="Gene3D" id="1.10.1520.10">
    <property type="entry name" value="Ribonuclease III domain"/>
    <property type="match status" value="1"/>
</dbReference>
<dbReference type="GeneID" id="17040278"/>
<evidence type="ECO:0000259" key="2">
    <source>
        <dbReference type="PROSITE" id="PS50142"/>
    </source>
</evidence>
<dbReference type="STRING" id="574566.I0YV73"/>
<dbReference type="OrthoDB" id="416741at2759"/>
<dbReference type="Pfam" id="PF14622">
    <property type="entry name" value="Ribonucleas_3_3"/>
    <property type="match status" value="1"/>
</dbReference>
<dbReference type="AlphaFoldDB" id="I0YV73"/>
<dbReference type="RefSeq" id="XP_005646836.1">
    <property type="nucleotide sequence ID" value="XM_005646779.1"/>
</dbReference>
<dbReference type="EMBL" id="AGSI01000010">
    <property type="protein sequence ID" value="EIE22292.1"/>
    <property type="molecule type" value="Genomic_DNA"/>
</dbReference>
<dbReference type="InterPro" id="IPR036389">
    <property type="entry name" value="RNase_III_sf"/>
</dbReference>
<dbReference type="PROSITE" id="PS50142">
    <property type="entry name" value="RNASE_3_2"/>
    <property type="match status" value="1"/>
</dbReference>
<dbReference type="PANTHER" id="PTHR14950">
    <property type="entry name" value="DICER-RELATED"/>
    <property type="match status" value="1"/>
</dbReference>
<feature type="domain" description="RNase III" evidence="2">
    <location>
        <begin position="76"/>
        <end position="199"/>
    </location>
</feature>
<gene>
    <name evidence="3" type="ORF">COCSUDRAFT_33474</name>
</gene>
<name>I0YV73_COCSC</name>
<reference evidence="3 4" key="1">
    <citation type="journal article" date="2012" name="Genome Biol.">
        <title>The genome of the polar eukaryotic microalga coccomyxa subellipsoidea reveals traits of cold adaptation.</title>
        <authorList>
            <person name="Blanc G."/>
            <person name="Agarkova I."/>
            <person name="Grimwood J."/>
            <person name="Kuo A."/>
            <person name="Brueggeman A."/>
            <person name="Dunigan D."/>
            <person name="Gurnon J."/>
            <person name="Ladunga I."/>
            <person name="Lindquist E."/>
            <person name="Lucas S."/>
            <person name="Pangilinan J."/>
            <person name="Proschold T."/>
            <person name="Salamov A."/>
            <person name="Schmutz J."/>
            <person name="Weeks D."/>
            <person name="Yamada T."/>
            <person name="Claverie J.M."/>
            <person name="Grigoriev I."/>
            <person name="Van Etten J."/>
            <person name="Lomsadze A."/>
            <person name="Borodovsky M."/>
        </authorList>
    </citation>
    <scope>NUCLEOTIDE SEQUENCE [LARGE SCALE GENOMIC DNA]</scope>
    <source>
        <strain evidence="3 4">C-169</strain>
    </source>
</reference>
<proteinExistence type="predicted"/>
<accession>I0YV73</accession>
<dbReference type="SMART" id="SM00535">
    <property type="entry name" value="RIBOc"/>
    <property type="match status" value="1"/>
</dbReference>
<keyword evidence="4" id="KW-1185">Reference proteome</keyword>
<dbReference type="InterPro" id="IPR000999">
    <property type="entry name" value="RNase_III_dom"/>
</dbReference>
<sequence>MVLTYHARPSFHSSRRPFSFNYSSGYSSSCRSQSNSPAMKRAQSIAHPRYVLQQNLAKCARDAEASNTHFPSKENLDEVEVILGYTFQNSQWLLRLALTHCSLYSNSAASSLAWMGDAALHMVVTEQLTATYSTADVGDLTMARARLISRETCTERAKAMQLHKYMKVGKSVLSNTGMSDAMIAEMFEATLGAIYIDGGLESVRAVYNHHFPLPESIRHVLKPPV</sequence>
<protein>
    <submittedName>
        <fullName evidence="3">Ribonuclease III</fullName>
    </submittedName>
</protein>
<dbReference type="GO" id="GO:0006396">
    <property type="term" value="P:RNA processing"/>
    <property type="evidence" value="ECO:0007669"/>
    <property type="project" value="InterPro"/>
</dbReference>
<keyword evidence="1" id="KW-0378">Hydrolase</keyword>
<dbReference type="eggNOG" id="KOG1817">
    <property type="taxonomic scope" value="Eukaryota"/>
</dbReference>
<evidence type="ECO:0000313" key="4">
    <source>
        <dbReference type="Proteomes" id="UP000007264"/>
    </source>
</evidence>
<dbReference type="GO" id="GO:0004525">
    <property type="term" value="F:ribonuclease III activity"/>
    <property type="evidence" value="ECO:0007669"/>
    <property type="project" value="InterPro"/>
</dbReference>
<dbReference type="KEGG" id="csl:COCSUDRAFT_33474"/>
<evidence type="ECO:0000256" key="1">
    <source>
        <dbReference type="ARBA" id="ARBA00022801"/>
    </source>
</evidence>
<dbReference type="Proteomes" id="UP000007264">
    <property type="component" value="Unassembled WGS sequence"/>
</dbReference>
<organism evidence="3 4">
    <name type="scientific">Coccomyxa subellipsoidea (strain C-169)</name>
    <name type="common">Green microalga</name>
    <dbReference type="NCBI Taxonomy" id="574566"/>
    <lineage>
        <taxon>Eukaryota</taxon>
        <taxon>Viridiplantae</taxon>
        <taxon>Chlorophyta</taxon>
        <taxon>core chlorophytes</taxon>
        <taxon>Trebouxiophyceae</taxon>
        <taxon>Trebouxiophyceae incertae sedis</taxon>
        <taxon>Coccomyxaceae</taxon>
        <taxon>Coccomyxa</taxon>
        <taxon>Coccomyxa subellipsoidea</taxon>
    </lineage>
</organism>
<dbReference type="SUPFAM" id="SSF69065">
    <property type="entry name" value="RNase III domain-like"/>
    <property type="match status" value="1"/>
</dbReference>
<comment type="caution">
    <text evidence="3">The sequence shown here is derived from an EMBL/GenBank/DDBJ whole genome shotgun (WGS) entry which is preliminary data.</text>
</comment>
<evidence type="ECO:0000313" key="3">
    <source>
        <dbReference type="EMBL" id="EIE22292.1"/>
    </source>
</evidence>
<dbReference type="CDD" id="cd00593">
    <property type="entry name" value="RIBOc"/>
    <property type="match status" value="1"/>
</dbReference>